<dbReference type="STRING" id="94869.SAMN04488529_102455"/>
<proteinExistence type="predicted"/>
<dbReference type="EMBL" id="FNJM01000002">
    <property type="protein sequence ID" value="SDP19058.1"/>
    <property type="molecule type" value="Genomic_DNA"/>
</dbReference>
<feature type="transmembrane region" description="Helical" evidence="1">
    <location>
        <begin position="7"/>
        <end position="25"/>
    </location>
</feature>
<dbReference type="AlphaFoldDB" id="A0A1H0QQU7"/>
<evidence type="ECO:0008006" key="4">
    <source>
        <dbReference type="Google" id="ProtNLM"/>
    </source>
</evidence>
<name>A0A1H0QQU7_9CLOT</name>
<dbReference type="InterPro" id="IPR019235">
    <property type="entry name" value="DUF2178_TM"/>
</dbReference>
<reference evidence="2 3" key="1">
    <citation type="submission" date="2016-10" db="EMBL/GenBank/DDBJ databases">
        <authorList>
            <person name="de Groot N.N."/>
        </authorList>
    </citation>
    <scope>NUCLEOTIDE SEQUENCE [LARGE SCALE GENOMIC DNA]</scope>
    <source>
        <strain evidence="2 3">DSM 12272</strain>
    </source>
</reference>
<dbReference type="RefSeq" id="WP_089967436.1">
    <property type="nucleotide sequence ID" value="NZ_FNJM01000002.1"/>
</dbReference>
<evidence type="ECO:0000313" key="2">
    <source>
        <dbReference type="EMBL" id="SDP19058.1"/>
    </source>
</evidence>
<protein>
    <recommendedName>
        <fullName evidence="4">DUF2178 domain-containing protein</fullName>
    </recommendedName>
</protein>
<accession>A0A1H0QQU7</accession>
<gene>
    <name evidence="2" type="ORF">SAMN04488529_102455</name>
</gene>
<keyword evidence="1" id="KW-1133">Transmembrane helix</keyword>
<evidence type="ECO:0000313" key="3">
    <source>
        <dbReference type="Proteomes" id="UP000198597"/>
    </source>
</evidence>
<dbReference type="Proteomes" id="UP000198597">
    <property type="component" value="Unassembled WGS sequence"/>
</dbReference>
<evidence type="ECO:0000256" key="1">
    <source>
        <dbReference type="SAM" id="Phobius"/>
    </source>
</evidence>
<feature type="transmembrane region" description="Helical" evidence="1">
    <location>
        <begin position="37"/>
        <end position="58"/>
    </location>
</feature>
<feature type="transmembrane region" description="Helical" evidence="1">
    <location>
        <begin position="114"/>
        <end position="130"/>
    </location>
</feature>
<keyword evidence="3" id="KW-1185">Reference proteome</keyword>
<keyword evidence="1" id="KW-0472">Membrane</keyword>
<sequence>MKNRFTELYLCSLAILTMGVFETIFNYTKVNTTEGFYFGIIKLFVGTISLVFAITYHIKCKKNRKQLERELSKEYDERDDLIDGKASHFTMSTLMIMIFLMMFLSRWISIPTDMALFIIIIFCMITQGLAKKYYSHFL</sequence>
<dbReference type="OrthoDB" id="2083789at2"/>
<dbReference type="Pfam" id="PF09946">
    <property type="entry name" value="DUF2178"/>
    <property type="match status" value="1"/>
</dbReference>
<organism evidence="2 3">
    <name type="scientific">Clostridium gasigenes</name>
    <dbReference type="NCBI Taxonomy" id="94869"/>
    <lineage>
        <taxon>Bacteria</taxon>
        <taxon>Bacillati</taxon>
        <taxon>Bacillota</taxon>
        <taxon>Clostridia</taxon>
        <taxon>Eubacteriales</taxon>
        <taxon>Clostridiaceae</taxon>
        <taxon>Clostridium</taxon>
    </lineage>
</organism>
<keyword evidence="1" id="KW-0812">Transmembrane</keyword>